<evidence type="ECO:0000313" key="3">
    <source>
        <dbReference type="Proteomes" id="UP000654604"/>
    </source>
</evidence>
<protein>
    <submittedName>
        <fullName evidence="2">DUF3153 domain-containing protein</fullName>
    </submittedName>
</protein>
<evidence type="ECO:0000313" key="2">
    <source>
        <dbReference type="EMBL" id="MBE9222175.1"/>
    </source>
</evidence>
<dbReference type="InterPro" id="IPR021499">
    <property type="entry name" value="DUF3153"/>
</dbReference>
<keyword evidence="1" id="KW-0472">Membrane</keyword>
<evidence type="ECO:0000256" key="1">
    <source>
        <dbReference type="SAM" id="Phobius"/>
    </source>
</evidence>
<dbReference type="Pfam" id="PF11353">
    <property type="entry name" value="DUF3153"/>
    <property type="match status" value="1"/>
</dbReference>
<dbReference type="Proteomes" id="UP000654604">
    <property type="component" value="Unassembled WGS sequence"/>
</dbReference>
<keyword evidence="3" id="KW-1185">Reference proteome</keyword>
<keyword evidence="1" id="KW-0812">Transmembrane</keyword>
<sequence>MMKTILRRLILFVVLIVFLTGCVRYDVGVNFSQANNGTIIQHIKLGEQLTSFSEGEGNAWLNGIQKQALSLHGKVKRLSAEELVVTIPFNNGQDLVDKFNQFFVSGVDASGLTRARGESLLDLDASMSIQQNNGIFFERNVLHFSADLTPLGVVSDEGNIIISSGDLINLQLNFNFPWGAKLVTNDFPTWQRGEDNQYHVTLKAGQVNDVRAIFWLPNYIGLGAVAIALFTLLGFILKYPESLKSLKKS</sequence>
<dbReference type="PROSITE" id="PS51257">
    <property type="entry name" value="PROKAR_LIPOPROTEIN"/>
    <property type="match status" value="1"/>
</dbReference>
<proteinExistence type="predicted"/>
<gene>
    <name evidence="2" type="ORF">IQ215_05640</name>
</gene>
<dbReference type="EMBL" id="JADEWC010000009">
    <property type="protein sequence ID" value="MBE9222175.1"/>
    <property type="molecule type" value="Genomic_DNA"/>
</dbReference>
<accession>A0ABR9V2Q1</accession>
<reference evidence="2 3" key="1">
    <citation type="submission" date="2020-10" db="EMBL/GenBank/DDBJ databases">
        <authorList>
            <person name="Castelo-Branco R."/>
            <person name="Eusebio N."/>
            <person name="Adriana R."/>
            <person name="Vieira A."/>
            <person name="Brugerolle De Fraissinette N."/>
            <person name="Rezende De Castro R."/>
            <person name="Schneider M.P."/>
            <person name="Vasconcelos V."/>
            <person name="Leao P.N."/>
        </authorList>
    </citation>
    <scope>NUCLEOTIDE SEQUENCE [LARGE SCALE GENOMIC DNA]</scope>
    <source>
        <strain evidence="2 3">LEGE 03274</strain>
    </source>
</reference>
<feature type="transmembrane region" description="Helical" evidence="1">
    <location>
        <begin position="219"/>
        <end position="239"/>
    </location>
</feature>
<organism evidence="2 3">
    <name type="scientific">Cyanobacterium stanieri LEGE 03274</name>
    <dbReference type="NCBI Taxonomy" id="1828756"/>
    <lineage>
        <taxon>Bacteria</taxon>
        <taxon>Bacillati</taxon>
        <taxon>Cyanobacteriota</taxon>
        <taxon>Cyanophyceae</taxon>
        <taxon>Oscillatoriophycideae</taxon>
        <taxon>Chroococcales</taxon>
        <taxon>Geminocystaceae</taxon>
        <taxon>Cyanobacterium</taxon>
    </lineage>
</organism>
<comment type="caution">
    <text evidence="2">The sequence shown here is derived from an EMBL/GenBank/DDBJ whole genome shotgun (WGS) entry which is preliminary data.</text>
</comment>
<name>A0ABR9V2Q1_9CHRO</name>
<keyword evidence="1" id="KW-1133">Transmembrane helix</keyword>